<evidence type="ECO:0000256" key="6">
    <source>
        <dbReference type="ARBA" id="ARBA00023136"/>
    </source>
</evidence>
<feature type="transmembrane region" description="Helical" evidence="7">
    <location>
        <begin position="159"/>
        <end position="180"/>
    </location>
</feature>
<dbReference type="KEGG" id="tum:CBW65_01620"/>
<accession>A0A1Y0IHE2</accession>
<gene>
    <name evidence="8" type="ORF">CBW65_01620</name>
</gene>
<dbReference type="InterPro" id="IPR002528">
    <property type="entry name" value="MATE_fam"/>
</dbReference>
<feature type="transmembrane region" description="Helical" evidence="7">
    <location>
        <begin position="383"/>
        <end position="403"/>
    </location>
</feature>
<evidence type="ECO:0000256" key="5">
    <source>
        <dbReference type="ARBA" id="ARBA00022989"/>
    </source>
</evidence>
<evidence type="ECO:0000256" key="4">
    <source>
        <dbReference type="ARBA" id="ARBA00022692"/>
    </source>
</evidence>
<dbReference type="PANTHER" id="PTHR42925:SF1">
    <property type="entry name" value="VIRULENCE FACTOR MVIN"/>
    <property type="match status" value="1"/>
</dbReference>
<sequence>MTKTQKKLTLFALTWPIFIELGLRMLMGNADTLMLSRYSDDAVAAVGVANQLVSVLLVMFGFVAMGTGIVVSQYLGAGEKRKASEVAVVALGANLLFGLFLSLMMIVFGRTFLQWMGLPDELMSDALTFLRIVGGAAVLQAVMMAISATVRSHGFAKDAMYVTLGMNVLNVIGNYLFIFGPFGLPVLGVLGVSMSTAIAQVCGLIVMFVILVKRMDGALPFKLLLKFPRYALVNILKIGVPSAGEHLSYMSSQVMITFLITMIGIGALTTKVYTQNLMMFIYLFSMAIAQGTQILIGHLVGAREQETAYRTCLKSLKIGIMVSLGMACVMSLFRENMLGLFTDDADIVALGSTLILMTILLEPGRVFNLVVISSLRAAGDAKFPVYLGILSMWGVSVPLAYLLGIYLGYGLVGVWAAFIVDEWLRGLLMLWRWRTKRWQQMSLVQSVQAPVQEGAAG</sequence>
<evidence type="ECO:0000313" key="8">
    <source>
        <dbReference type="EMBL" id="ARU59901.1"/>
    </source>
</evidence>
<reference evidence="9" key="1">
    <citation type="submission" date="2017-05" db="EMBL/GenBank/DDBJ databases">
        <authorList>
            <person name="Sung H."/>
        </authorList>
    </citation>
    <scope>NUCLEOTIDE SEQUENCE [LARGE SCALE GENOMIC DNA]</scope>
    <source>
        <strain evidence="9">AR23208</strain>
    </source>
</reference>
<keyword evidence="4 7" id="KW-0812">Transmembrane</keyword>
<dbReference type="CDD" id="cd13134">
    <property type="entry name" value="MATE_like_8"/>
    <property type="match status" value="1"/>
</dbReference>
<feature type="transmembrane region" description="Helical" evidence="7">
    <location>
        <begin position="87"/>
        <end position="108"/>
    </location>
</feature>
<feature type="transmembrane region" description="Helical" evidence="7">
    <location>
        <begin position="254"/>
        <end position="273"/>
    </location>
</feature>
<dbReference type="EMBL" id="CP021434">
    <property type="protein sequence ID" value="ARU59901.1"/>
    <property type="molecule type" value="Genomic_DNA"/>
</dbReference>
<dbReference type="Pfam" id="PF01554">
    <property type="entry name" value="MatE"/>
    <property type="match status" value="2"/>
</dbReference>
<feature type="transmembrane region" description="Helical" evidence="7">
    <location>
        <begin position="345"/>
        <end position="362"/>
    </location>
</feature>
<comment type="subcellular location">
    <subcellularLocation>
        <location evidence="1">Cell membrane</location>
        <topology evidence="1">Multi-pass membrane protein</topology>
    </subcellularLocation>
</comment>
<evidence type="ECO:0000256" key="2">
    <source>
        <dbReference type="ARBA" id="ARBA00022448"/>
    </source>
</evidence>
<evidence type="ECO:0000313" key="9">
    <source>
        <dbReference type="Proteomes" id="UP000195437"/>
    </source>
</evidence>
<evidence type="ECO:0000256" key="7">
    <source>
        <dbReference type="SAM" id="Phobius"/>
    </source>
</evidence>
<dbReference type="GO" id="GO:0005886">
    <property type="term" value="C:plasma membrane"/>
    <property type="evidence" value="ECO:0007669"/>
    <property type="project" value="UniProtKB-SubCell"/>
</dbReference>
<dbReference type="Proteomes" id="UP000195437">
    <property type="component" value="Chromosome"/>
</dbReference>
<dbReference type="InterPro" id="IPR048279">
    <property type="entry name" value="MdtK-like"/>
</dbReference>
<feature type="transmembrane region" description="Helical" evidence="7">
    <location>
        <begin position="128"/>
        <end position="147"/>
    </location>
</feature>
<keyword evidence="3" id="KW-1003">Cell membrane</keyword>
<feature type="transmembrane region" description="Helical" evidence="7">
    <location>
        <begin position="186"/>
        <end position="212"/>
    </location>
</feature>
<dbReference type="PIRSF" id="PIRSF006603">
    <property type="entry name" value="DinF"/>
    <property type="match status" value="1"/>
</dbReference>
<dbReference type="GO" id="GO:0015297">
    <property type="term" value="F:antiporter activity"/>
    <property type="evidence" value="ECO:0007669"/>
    <property type="project" value="InterPro"/>
</dbReference>
<dbReference type="OrthoDB" id="9806302at2"/>
<dbReference type="NCBIfam" id="TIGR00797">
    <property type="entry name" value="matE"/>
    <property type="match status" value="1"/>
</dbReference>
<feature type="transmembrane region" description="Helical" evidence="7">
    <location>
        <begin position="52"/>
        <end position="75"/>
    </location>
</feature>
<dbReference type="AlphaFoldDB" id="A0A1Y0IHE2"/>
<keyword evidence="2" id="KW-0813">Transport</keyword>
<protein>
    <submittedName>
        <fullName evidence="8">MATE family efflux transporter</fullName>
    </submittedName>
</protein>
<organism evidence="8 9">
    <name type="scientific">Tumebacillus avium</name>
    <dbReference type="NCBI Taxonomy" id="1903704"/>
    <lineage>
        <taxon>Bacteria</taxon>
        <taxon>Bacillati</taxon>
        <taxon>Bacillota</taxon>
        <taxon>Bacilli</taxon>
        <taxon>Bacillales</taxon>
        <taxon>Alicyclobacillaceae</taxon>
        <taxon>Tumebacillus</taxon>
    </lineage>
</organism>
<feature type="transmembrane region" description="Helical" evidence="7">
    <location>
        <begin position="312"/>
        <end position="333"/>
    </location>
</feature>
<proteinExistence type="predicted"/>
<feature type="transmembrane region" description="Helical" evidence="7">
    <location>
        <begin position="279"/>
        <end position="300"/>
    </location>
</feature>
<dbReference type="RefSeq" id="WP_087455288.1">
    <property type="nucleotide sequence ID" value="NZ_CP021434.1"/>
</dbReference>
<evidence type="ECO:0000256" key="3">
    <source>
        <dbReference type="ARBA" id="ARBA00022475"/>
    </source>
</evidence>
<dbReference type="PANTHER" id="PTHR42925">
    <property type="entry name" value="MULTIDRUG AND TOXIN EFFLUX PROTEIN MATE FAMILY"/>
    <property type="match status" value="1"/>
</dbReference>
<feature type="transmembrane region" description="Helical" evidence="7">
    <location>
        <begin position="409"/>
        <end position="431"/>
    </location>
</feature>
<keyword evidence="5 7" id="KW-1133">Transmembrane helix</keyword>
<name>A0A1Y0IHE2_9BACL</name>
<evidence type="ECO:0000256" key="1">
    <source>
        <dbReference type="ARBA" id="ARBA00004651"/>
    </source>
</evidence>
<keyword evidence="6 7" id="KW-0472">Membrane</keyword>
<keyword evidence="9" id="KW-1185">Reference proteome</keyword>
<dbReference type="InterPro" id="IPR047135">
    <property type="entry name" value="YsiQ"/>
</dbReference>
<dbReference type="GO" id="GO:0042910">
    <property type="term" value="F:xenobiotic transmembrane transporter activity"/>
    <property type="evidence" value="ECO:0007669"/>
    <property type="project" value="InterPro"/>
</dbReference>